<proteinExistence type="predicted"/>
<evidence type="ECO:0000313" key="3">
    <source>
        <dbReference type="Proteomes" id="UP000182375"/>
    </source>
</evidence>
<dbReference type="AlphaFoldDB" id="A0A1H5GKA5"/>
<name>A0A1H5GKA5_9ACTN</name>
<sequence>MKSTRRIVAALGLAAGVTGLAAPLANAADASAAHTGRLNPMTVLDTVTAGDLPAEQQARMPKVSEQLKSLNQVSELNRLGELHQITDLVAPVTGLLPAVQA</sequence>
<feature type="signal peptide" evidence="1">
    <location>
        <begin position="1"/>
        <end position="27"/>
    </location>
</feature>
<keyword evidence="1" id="KW-0732">Signal</keyword>
<gene>
    <name evidence="2" type="ORF">SAMN04490357_7123</name>
</gene>
<reference evidence="2 3" key="1">
    <citation type="submission" date="2016-10" db="EMBL/GenBank/DDBJ databases">
        <authorList>
            <person name="de Groot N.N."/>
        </authorList>
    </citation>
    <scope>NUCLEOTIDE SEQUENCE [LARGE SCALE GENOMIC DNA]</scope>
    <source>
        <strain evidence="2 3">DSM 40306</strain>
    </source>
</reference>
<organism evidence="2 3">
    <name type="scientific">Streptomyces misionensis</name>
    <dbReference type="NCBI Taxonomy" id="67331"/>
    <lineage>
        <taxon>Bacteria</taxon>
        <taxon>Bacillati</taxon>
        <taxon>Actinomycetota</taxon>
        <taxon>Actinomycetes</taxon>
        <taxon>Kitasatosporales</taxon>
        <taxon>Streptomycetaceae</taxon>
        <taxon>Streptomyces</taxon>
    </lineage>
</organism>
<feature type="chain" id="PRO_5010245628" description="Secreted protein" evidence="1">
    <location>
        <begin position="28"/>
        <end position="101"/>
    </location>
</feature>
<evidence type="ECO:0000313" key="2">
    <source>
        <dbReference type="EMBL" id="SEE16107.1"/>
    </source>
</evidence>
<protein>
    <recommendedName>
        <fullName evidence="4">Secreted protein</fullName>
    </recommendedName>
</protein>
<dbReference type="GeneID" id="95516123"/>
<dbReference type="Proteomes" id="UP000182375">
    <property type="component" value="Unassembled WGS sequence"/>
</dbReference>
<dbReference type="RefSeq" id="WP_070023338.1">
    <property type="nucleotide sequence ID" value="NZ_FNTD01000004.1"/>
</dbReference>
<evidence type="ECO:0000256" key="1">
    <source>
        <dbReference type="SAM" id="SignalP"/>
    </source>
</evidence>
<evidence type="ECO:0008006" key="4">
    <source>
        <dbReference type="Google" id="ProtNLM"/>
    </source>
</evidence>
<accession>A0A1H5GKA5</accession>
<dbReference type="EMBL" id="FNTD01000004">
    <property type="protein sequence ID" value="SEE16107.1"/>
    <property type="molecule type" value="Genomic_DNA"/>
</dbReference>